<dbReference type="GO" id="GO:0003677">
    <property type="term" value="F:DNA binding"/>
    <property type="evidence" value="ECO:0007669"/>
    <property type="project" value="UniProtKB-UniRule"/>
</dbReference>
<evidence type="ECO:0000313" key="8">
    <source>
        <dbReference type="Proteomes" id="UP000503312"/>
    </source>
</evidence>
<evidence type="ECO:0000256" key="2">
    <source>
        <dbReference type="ARBA" id="ARBA00023125"/>
    </source>
</evidence>
<dbReference type="Pfam" id="PF00589">
    <property type="entry name" value="Phage_integrase"/>
    <property type="match status" value="1"/>
</dbReference>
<evidence type="ECO:0000259" key="5">
    <source>
        <dbReference type="PROSITE" id="PS51898"/>
    </source>
</evidence>
<keyword evidence="3" id="KW-0233">DNA recombination</keyword>
<dbReference type="EMBL" id="CP028942">
    <property type="protein sequence ID" value="QKM64650.1"/>
    <property type="molecule type" value="Genomic_DNA"/>
</dbReference>
<dbReference type="InterPro" id="IPR050090">
    <property type="entry name" value="Tyrosine_recombinase_XerCD"/>
</dbReference>
<dbReference type="InterPro" id="IPR010998">
    <property type="entry name" value="Integrase_recombinase_N"/>
</dbReference>
<evidence type="ECO:0000313" key="7">
    <source>
        <dbReference type="EMBL" id="QKM64650.1"/>
    </source>
</evidence>
<dbReference type="GO" id="GO:0006310">
    <property type="term" value="P:DNA recombination"/>
    <property type="evidence" value="ECO:0007669"/>
    <property type="project" value="UniProtKB-KW"/>
</dbReference>
<dbReference type="Proteomes" id="UP000503312">
    <property type="component" value="Chromosome"/>
</dbReference>
<protein>
    <recommendedName>
        <fullName evidence="9">Site-specific integrase</fullName>
    </recommendedName>
</protein>
<dbReference type="PROSITE" id="PS51900">
    <property type="entry name" value="CB"/>
    <property type="match status" value="1"/>
</dbReference>
<dbReference type="KEGG" id="ptrp:DCO17_05010"/>
<keyword evidence="2 4" id="KW-0238">DNA-binding</keyword>
<dbReference type="CDD" id="cd00796">
    <property type="entry name" value="INT_Rci_Hp1_C"/>
    <property type="match status" value="1"/>
</dbReference>
<dbReference type="InterPro" id="IPR011010">
    <property type="entry name" value="DNA_brk_join_enz"/>
</dbReference>
<dbReference type="PANTHER" id="PTHR30349">
    <property type="entry name" value="PHAGE INTEGRASE-RELATED"/>
    <property type="match status" value="1"/>
</dbReference>
<evidence type="ECO:0000259" key="6">
    <source>
        <dbReference type="PROSITE" id="PS51900"/>
    </source>
</evidence>
<gene>
    <name evidence="7" type="ORF">DCO17_05010</name>
</gene>
<name>A0A6M9PPW5_9BURK</name>
<keyword evidence="8" id="KW-1185">Reference proteome</keyword>
<feature type="domain" description="Core-binding (CB)" evidence="6">
    <location>
        <begin position="60"/>
        <end position="139"/>
    </location>
</feature>
<evidence type="ECO:0000256" key="4">
    <source>
        <dbReference type="PROSITE-ProRule" id="PRU01248"/>
    </source>
</evidence>
<dbReference type="InterPro" id="IPR057084">
    <property type="entry name" value="Int_N"/>
</dbReference>
<dbReference type="RefSeq" id="WP_173955690.1">
    <property type="nucleotide sequence ID" value="NZ_CP028942.1"/>
</dbReference>
<reference evidence="7 8" key="1">
    <citation type="submission" date="2018-04" db="EMBL/GenBank/DDBJ databases">
        <title>Polynucleobacter sp. UH21B genome.</title>
        <authorList>
            <person name="Hahn M.W."/>
        </authorList>
    </citation>
    <scope>NUCLEOTIDE SEQUENCE [LARGE SCALE GENOMIC DNA]</scope>
    <source>
        <strain evidence="7 8">MWH-UH21B</strain>
    </source>
</reference>
<organism evidence="7 8">
    <name type="scientific">Polynucleobacter tropicus</name>
    <dbReference type="NCBI Taxonomy" id="1743174"/>
    <lineage>
        <taxon>Bacteria</taxon>
        <taxon>Pseudomonadati</taxon>
        <taxon>Pseudomonadota</taxon>
        <taxon>Betaproteobacteria</taxon>
        <taxon>Burkholderiales</taxon>
        <taxon>Burkholderiaceae</taxon>
        <taxon>Polynucleobacter</taxon>
    </lineage>
</organism>
<dbReference type="SUPFAM" id="SSF56349">
    <property type="entry name" value="DNA breaking-rejoining enzymes"/>
    <property type="match status" value="1"/>
</dbReference>
<feature type="domain" description="Tyr recombinase" evidence="5">
    <location>
        <begin position="161"/>
        <end position="337"/>
    </location>
</feature>
<dbReference type="Gene3D" id="1.10.150.130">
    <property type="match status" value="1"/>
</dbReference>
<dbReference type="InterPro" id="IPR002104">
    <property type="entry name" value="Integrase_catalytic"/>
</dbReference>
<dbReference type="PANTHER" id="PTHR30349:SF94">
    <property type="entry name" value="INTEGRASE_RECOMBINASE HI_1414-RELATED"/>
    <property type="match status" value="1"/>
</dbReference>
<evidence type="ECO:0000256" key="3">
    <source>
        <dbReference type="ARBA" id="ARBA00023172"/>
    </source>
</evidence>
<accession>A0A6M9PPW5</accession>
<evidence type="ECO:0008006" key="9">
    <source>
        <dbReference type="Google" id="ProtNLM"/>
    </source>
</evidence>
<keyword evidence="1" id="KW-0229">DNA integration</keyword>
<dbReference type="AlphaFoldDB" id="A0A6M9PPW5"/>
<dbReference type="PROSITE" id="PS51898">
    <property type="entry name" value="TYR_RECOMBINASE"/>
    <property type="match status" value="1"/>
</dbReference>
<dbReference type="InterPro" id="IPR044068">
    <property type="entry name" value="CB"/>
</dbReference>
<dbReference type="InterPro" id="IPR013762">
    <property type="entry name" value="Integrase-like_cat_sf"/>
</dbReference>
<dbReference type="Gene3D" id="1.10.443.10">
    <property type="entry name" value="Intergrase catalytic core"/>
    <property type="match status" value="1"/>
</dbReference>
<dbReference type="Pfam" id="PF24624">
    <property type="entry name" value="Int_N"/>
    <property type="match status" value="1"/>
</dbReference>
<evidence type="ECO:0000256" key="1">
    <source>
        <dbReference type="ARBA" id="ARBA00022908"/>
    </source>
</evidence>
<dbReference type="GO" id="GO:0015074">
    <property type="term" value="P:DNA integration"/>
    <property type="evidence" value="ECO:0007669"/>
    <property type="project" value="UniProtKB-KW"/>
</dbReference>
<sequence length="340" mass="38778">MASIQKRGSAYRARITRQGKSTLCATFYSRNEALAWARELEAKLRLGIYEEKSPPVGADMAFRAAAEHYIATHSIHKRNCTSETGIFKILIKRWGDLAVSKIDKQQVLALRDELLNNGRSSDTINHYFNAISKLFQMLEGDWDLVLPNPIKGIKRMPPSAGRTKRITPEMETQLLLACNLFNLPSLRAILIISIETGMRRGETMSLKWEDVDLVNRKLYLHTTKNGEARQIPLTKRSLITLKELEQIVGGFVFPITLDSLRCQFKKIRKHCEASWVQSGINPFKELRFHDFRHEAISRLSDAGLNVIELSCISGHKTLAMLKRYTHPSHQAIFAKLDLHE</sequence>
<proteinExistence type="predicted"/>